<organism evidence="2">
    <name type="scientific">Lepeophtheirus salmonis</name>
    <name type="common">Salmon louse</name>
    <name type="synonym">Caligus salmonis</name>
    <dbReference type="NCBI Taxonomy" id="72036"/>
    <lineage>
        <taxon>Eukaryota</taxon>
        <taxon>Metazoa</taxon>
        <taxon>Ecdysozoa</taxon>
        <taxon>Arthropoda</taxon>
        <taxon>Crustacea</taxon>
        <taxon>Multicrustacea</taxon>
        <taxon>Hexanauplia</taxon>
        <taxon>Copepoda</taxon>
        <taxon>Siphonostomatoida</taxon>
        <taxon>Caligidae</taxon>
        <taxon>Lepeophtheirus</taxon>
    </lineage>
</organism>
<feature type="non-terminal residue" evidence="2">
    <location>
        <position position="1"/>
    </location>
</feature>
<keyword evidence="1" id="KW-0472">Membrane</keyword>
<proteinExistence type="predicted"/>
<evidence type="ECO:0000256" key="1">
    <source>
        <dbReference type="SAM" id="Phobius"/>
    </source>
</evidence>
<protein>
    <submittedName>
        <fullName evidence="2">Uncharacterized protein</fullName>
    </submittedName>
</protein>
<keyword evidence="1" id="KW-0812">Transmembrane</keyword>
<accession>A0A0K2SXT2</accession>
<dbReference type="AlphaFoldDB" id="A0A0K2SXT2"/>
<evidence type="ECO:0000313" key="2">
    <source>
        <dbReference type="EMBL" id="CDW18554.1"/>
    </source>
</evidence>
<name>A0A0K2SXT2_LEPSM</name>
<feature type="transmembrane region" description="Helical" evidence="1">
    <location>
        <begin position="12"/>
        <end position="32"/>
    </location>
</feature>
<dbReference type="EMBL" id="HACA01001193">
    <property type="protein sequence ID" value="CDW18554.1"/>
    <property type="molecule type" value="Transcribed_RNA"/>
</dbReference>
<reference evidence="2" key="1">
    <citation type="submission" date="2014-05" db="EMBL/GenBank/DDBJ databases">
        <authorList>
            <person name="Chronopoulou M."/>
        </authorList>
    </citation>
    <scope>NUCLEOTIDE SEQUENCE</scope>
    <source>
        <tissue evidence="2">Whole organism</tissue>
    </source>
</reference>
<keyword evidence="1" id="KW-1133">Transmembrane helix</keyword>
<sequence>SKILVIVREHGVYNEVILLLVLFCSFSFSFLLSRSSRVNFVSPPPSYFIFFNVYVSLRI</sequence>